<organism evidence="13 14">
    <name type="scientific">Microcaecilia unicolor</name>
    <dbReference type="NCBI Taxonomy" id="1415580"/>
    <lineage>
        <taxon>Eukaryota</taxon>
        <taxon>Metazoa</taxon>
        <taxon>Chordata</taxon>
        <taxon>Craniata</taxon>
        <taxon>Vertebrata</taxon>
        <taxon>Euteleostomi</taxon>
        <taxon>Amphibia</taxon>
        <taxon>Gymnophiona</taxon>
        <taxon>Siphonopidae</taxon>
        <taxon>Microcaecilia</taxon>
    </lineage>
</organism>
<dbReference type="CDD" id="cd13954">
    <property type="entry name" value="7tmA_OR"/>
    <property type="match status" value="1"/>
</dbReference>
<dbReference type="PRINTS" id="PR00237">
    <property type="entry name" value="GPCRRHODOPSN"/>
</dbReference>
<evidence type="ECO:0000256" key="10">
    <source>
        <dbReference type="ARBA" id="ARBA00023224"/>
    </source>
</evidence>
<comment type="subcellular location">
    <subcellularLocation>
        <location evidence="1">Cell membrane</location>
        <topology evidence="1">Multi-pass membrane protein</topology>
    </subcellularLocation>
</comment>
<reference evidence="14" key="1">
    <citation type="submission" date="2025-08" db="UniProtKB">
        <authorList>
            <consortium name="RefSeq"/>
        </authorList>
    </citation>
    <scope>IDENTIFICATION</scope>
</reference>
<evidence type="ECO:0000256" key="1">
    <source>
        <dbReference type="ARBA" id="ARBA00004651"/>
    </source>
</evidence>
<keyword evidence="13" id="KW-1185">Reference proteome</keyword>
<dbReference type="InParanoid" id="A0A6P7WU57"/>
<dbReference type="InterPro" id="IPR000725">
    <property type="entry name" value="Olfact_rcpt"/>
</dbReference>
<feature type="transmembrane region" description="Helical" evidence="11">
    <location>
        <begin position="144"/>
        <end position="163"/>
    </location>
</feature>
<keyword evidence="8 11" id="KW-0472">Membrane</keyword>
<feature type="transmembrane region" description="Helical" evidence="11">
    <location>
        <begin position="28"/>
        <end position="51"/>
    </location>
</feature>
<dbReference type="InterPro" id="IPR050516">
    <property type="entry name" value="Olfactory_GPCR"/>
</dbReference>
<evidence type="ECO:0000256" key="8">
    <source>
        <dbReference type="ARBA" id="ARBA00023136"/>
    </source>
</evidence>
<protein>
    <submittedName>
        <fullName evidence="14">Olfactory receptor 1019-like</fullName>
    </submittedName>
</protein>
<evidence type="ECO:0000256" key="3">
    <source>
        <dbReference type="ARBA" id="ARBA00022606"/>
    </source>
</evidence>
<dbReference type="InterPro" id="IPR000276">
    <property type="entry name" value="GPCR_Rhodpsn"/>
</dbReference>
<dbReference type="Gene3D" id="1.20.1070.10">
    <property type="entry name" value="Rhodopsin 7-helix transmembrane proteins"/>
    <property type="match status" value="1"/>
</dbReference>
<dbReference type="FunFam" id="1.20.1070.10:FF:000001">
    <property type="entry name" value="Olfactory receptor"/>
    <property type="match status" value="1"/>
</dbReference>
<proteinExistence type="predicted"/>
<dbReference type="PRINTS" id="PR00245">
    <property type="entry name" value="OLFACTORYR"/>
</dbReference>
<name>A0A6P7WU57_9AMPH</name>
<keyword evidence="5" id="KW-0552">Olfaction</keyword>
<dbReference type="GO" id="GO:0005886">
    <property type="term" value="C:plasma membrane"/>
    <property type="evidence" value="ECO:0007669"/>
    <property type="project" value="UniProtKB-SubCell"/>
</dbReference>
<evidence type="ECO:0000313" key="13">
    <source>
        <dbReference type="Proteomes" id="UP000515156"/>
    </source>
</evidence>
<keyword evidence="9" id="KW-0675">Receptor</keyword>
<keyword evidence="10" id="KW-0807">Transducer</keyword>
<dbReference type="GeneID" id="115458213"/>
<keyword evidence="6 11" id="KW-1133">Transmembrane helix</keyword>
<evidence type="ECO:0000256" key="4">
    <source>
        <dbReference type="ARBA" id="ARBA00022692"/>
    </source>
</evidence>
<feature type="transmembrane region" description="Helical" evidence="11">
    <location>
        <begin position="207"/>
        <end position="229"/>
    </location>
</feature>
<keyword evidence="7" id="KW-0297">G-protein coupled receptor</keyword>
<evidence type="ECO:0000256" key="11">
    <source>
        <dbReference type="SAM" id="Phobius"/>
    </source>
</evidence>
<dbReference type="InterPro" id="IPR017452">
    <property type="entry name" value="GPCR_Rhodpsn_7TM"/>
</dbReference>
<dbReference type="Pfam" id="PF13853">
    <property type="entry name" value="7tm_4"/>
    <property type="match status" value="1"/>
</dbReference>
<gene>
    <name evidence="14" type="primary">LOC115458213</name>
</gene>
<evidence type="ECO:0000256" key="2">
    <source>
        <dbReference type="ARBA" id="ARBA00022475"/>
    </source>
</evidence>
<feature type="transmembrane region" description="Helical" evidence="11">
    <location>
        <begin position="63"/>
        <end position="84"/>
    </location>
</feature>
<evidence type="ECO:0000256" key="7">
    <source>
        <dbReference type="ARBA" id="ARBA00023040"/>
    </source>
</evidence>
<keyword evidence="4 11" id="KW-0812">Transmembrane</keyword>
<evidence type="ECO:0000313" key="14">
    <source>
        <dbReference type="RefSeq" id="XP_030043933.1"/>
    </source>
</evidence>
<dbReference type="SUPFAM" id="SSF81321">
    <property type="entry name" value="Family A G protein-coupled receptor-like"/>
    <property type="match status" value="1"/>
</dbReference>
<dbReference type="AlphaFoldDB" id="A0A6P7WU57"/>
<keyword evidence="2" id="KW-1003">Cell membrane</keyword>
<evidence type="ECO:0000259" key="12">
    <source>
        <dbReference type="PROSITE" id="PS50262"/>
    </source>
</evidence>
<dbReference type="GO" id="GO:0004984">
    <property type="term" value="F:olfactory receptor activity"/>
    <property type="evidence" value="ECO:0007669"/>
    <property type="project" value="InterPro"/>
</dbReference>
<feature type="domain" description="G-protein coupled receptors family 1 profile" evidence="12">
    <location>
        <begin position="44"/>
        <end position="293"/>
    </location>
</feature>
<evidence type="ECO:0000256" key="6">
    <source>
        <dbReference type="ARBA" id="ARBA00022989"/>
    </source>
</evidence>
<dbReference type="KEGG" id="muo:115458213"/>
<feature type="transmembrane region" description="Helical" evidence="11">
    <location>
        <begin position="104"/>
        <end position="123"/>
    </location>
</feature>
<dbReference type="PANTHER" id="PTHR26452">
    <property type="entry name" value="OLFACTORY RECEPTOR"/>
    <property type="match status" value="1"/>
</dbReference>
<dbReference type="RefSeq" id="XP_030043933.1">
    <property type="nucleotide sequence ID" value="XM_030188073.1"/>
</dbReference>
<dbReference type="GO" id="GO:0004930">
    <property type="term" value="F:G protein-coupled receptor activity"/>
    <property type="evidence" value="ECO:0007669"/>
    <property type="project" value="UniProtKB-KW"/>
</dbReference>
<evidence type="ECO:0000256" key="5">
    <source>
        <dbReference type="ARBA" id="ARBA00022725"/>
    </source>
</evidence>
<dbReference type="PROSITE" id="PS50262">
    <property type="entry name" value="G_PROTEIN_RECEP_F1_2"/>
    <property type="match status" value="1"/>
</dbReference>
<feature type="transmembrane region" description="Helical" evidence="11">
    <location>
        <begin position="241"/>
        <end position="264"/>
    </location>
</feature>
<sequence length="323" mass="36736">MNTETIKRVNKTLSKGFIILGFSNQSHVFISAIVLPAYVISMLGNVGFLMLMSSDHHLHKPMYFFLSNLSFVDIWNTTIAASTMLQSLFKGKTFISFSLCMTQLYLFTVAVSTEFWLLTAMAYDRLAAICKPLHYPLLMTKRNCILLAASSWITGFVDMIPIVDYISHYSFCGSNEINHFYCDPNALLKLSCSDSQTFEILALSEGFFVAVIPFLFTLSSYAFIISTLLKITSSEGRRKAFSTCSSHLTVVVLFYGTAICIYMSPRSKLSLEQDKIFALLYTILIPMLNPLIYSMRNQEVKNALRYLIFRKQYERKQDSTLTI</sequence>
<keyword evidence="3" id="KW-0716">Sensory transduction</keyword>
<accession>A0A6P7WU57</accession>
<evidence type="ECO:0000256" key="9">
    <source>
        <dbReference type="ARBA" id="ARBA00023170"/>
    </source>
</evidence>
<feature type="transmembrane region" description="Helical" evidence="11">
    <location>
        <begin position="276"/>
        <end position="295"/>
    </location>
</feature>
<dbReference type="OrthoDB" id="5967130at2759"/>
<dbReference type="Proteomes" id="UP000515156">
    <property type="component" value="Chromosome 14"/>
</dbReference>